<sequence>MYFEFVYVGYSTKQCVEFLDEIKEKLKAHDKNFEYDKEHLVIKAELFKCSALPIYSGRLSCLGMENAEYICKETARPNDYIPCPGECLKIKAILEYVSTRFRKTPKEKTEKELEELIDVLIEVRK</sequence>
<gene>
    <name evidence="1" type="ORF">DW856_10920</name>
</gene>
<name>A0A413Z628_9FIRM</name>
<accession>A0A413Z628</accession>
<comment type="caution">
    <text evidence="1">The sequence shown here is derived from an EMBL/GenBank/DDBJ whole genome shotgun (WGS) entry which is preliminary data.</text>
</comment>
<organism evidence="1 2">
    <name type="scientific">Roseburia intestinalis</name>
    <dbReference type="NCBI Taxonomy" id="166486"/>
    <lineage>
        <taxon>Bacteria</taxon>
        <taxon>Bacillati</taxon>
        <taxon>Bacillota</taxon>
        <taxon>Clostridia</taxon>
        <taxon>Lachnospirales</taxon>
        <taxon>Lachnospiraceae</taxon>
        <taxon>Roseburia</taxon>
    </lineage>
</organism>
<proteinExistence type="predicted"/>
<dbReference type="Proteomes" id="UP000283513">
    <property type="component" value="Unassembled WGS sequence"/>
</dbReference>
<dbReference type="RefSeq" id="WP_147350789.1">
    <property type="nucleotide sequence ID" value="NZ_QSHO01000008.1"/>
</dbReference>
<evidence type="ECO:0000313" key="1">
    <source>
        <dbReference type="EMBL" id="RHC16809.1"/>
    </source>
</evidence>
<reference evidence="1 2" key="1">
    <citation type="submission" date="2018-08" db="EMBL/GenBank/DDBJ databases">
        <title>A genome reference for cultivated species of the human gut microbiota.</title>
        <authorList>
            <person name="Zou Y."/>
            <person name="Xue W."/>
            <person name="Luo G."/>
        </authorList>
    </citation>
    <scope>NUCLEOTIDE SEQUENCE [LARGE SCALE GENOMIC DNA]</scope>
    <source>
        <strain evidence="1 2">AM37-1AC</strain>
    </source>
</reference>
<dbReference type="AlphaFoldDB" id="A0A413Z628"/>
<protein>
    <submittedName>
        <fullName evidence="1">Uncharacterized protein</fullName>
    </submittedName>
</protein>
<dbReference type="EMBL" id="QSHO01000008">
    <property type="protein sequence ID" value="RHC16809.1"/>
    <property type="molecule type" value="Genomic_DNA"/>
</dbReference>
<evidence type="ECO:0000313" key="2">
    <source>
        <dbReference type="Proteomes" id="UP000283513"/>
    </source>
</evidence>